<dbReference type="PROSITE" id="PS51158">
    <property type="entry name" value="ALPHA_KINASE"/>
    <property type="match status" value="1"/>
</dbReference>
<dbReference type="AlphaFoldDB" id="A0A8H4QLM9"/>
<keyword evidence="7" id="KW-1185">Reference proteome</keyword>
<dbReference type="Pfam" id="PF02816">
    <property type="entry name" value="Alpha_kinase"/>
    <property type="match status" value="1"/>
</dbReference>
<evidence type="ECO:0000313" key="6">
    <source>
        <dbReference type="EMBL" id="KAF4613354.1"/>
    </source>
</evidence>
<protein>
    <recommendedName>
        <fullName evidence="5">Alpha-type protein kinase domain-containing protein</fullName>
    </recommendedName>
</protein>
<name>A0A8H4QLM9_9AGAR</name>
<dbReference type="GO" id="GO:0004674">
    <property type="term" value="F:protein serine/threonine kinase activity"/>
    <property type="evidence" value="ECO:0007669"/>
    <property type="project" value="UniProtKB-KW"/>
</dbReference>
<evidence type="ECO:0000256" key="4">
    <source>
        <dbReference type="SAM" id="MobiDB-lite"/>
    </source>
</evidence>
<keyword evidence="3" id="KW-0418">Kinase</keyword>
<keyword evidence="2" id="KW-0808">Transferase</keyword>
<evidence type="ECO:0000313" key="7">
    <source>
        <dbReference type="Proteomes" id="UP000521872"/>
    </source>
</evidence>
<feature type="compositionally biased region" description="Low complexity" evidence="4">
    <location>
        <begin position="360"/>
        <end position="374"/>
    </location>
</feature>
<feature type="region of interest" description="Disordered" evidence="4">
    <location>
        <begin position="69"/>
        <end position="93"/>
    </location>
</feature>
<dbReference type="InterPro" id="IPR004166">
    <property type="entry name" value="a-kinase_dom"/>
</dbReference>
<sequence>MSIPSHAASTQFTENMLATSPSPCERCKVVINPGEPRLYIAPQGRPDLPGKYVCKKCFDYYCSKPSTTLARGTQSHTTTGNASTLPAPTPLPNPMQTIAYSSKGAPTEVRVESVRHLVNQSQRQGAHSPLGRVTAIPLPSVHAASVYQRSGASHSAPSLLLNTTEHVLPSSGYSIDHLQYAQERHKWSNMAYKGAKPRSDVSSRPKEEVRVIFQVWYEVLGDKPIKTTLKEGKAVSHSISSADLIVLARETMLRPLTRLVPNFPWDLSATVLRESKFWHDVSNEDASLPYFAERFLKDKPGSKSGSTSTSKVFVAPKTPIEFALLIDRSQWLASEDFLENGTSTSIAGSHGLRARTGTESSKAWSLSSNSNQSSAKRKTPPSPQKSIQSKSPMPKRVHTTPATTSPERSTSKVVVESFTPLDPESVRKGVLLGVESAILEQKRLFDSKITERVSCYSIDPISFNDLCNGKPIIDRNEHLAYLSYYPEAGFLGKGTFKTAHSATLRWISSSPSQGLTPTNGSSLQVALKRPYDDRHTRGALKRFNCEDEGRKVHTEATNLGWASSLLKFSYHFIDDFVNRHPHPPFDIPRFRFVEGAIAYAEKPVEAGSSKAPVTSHRAVYLLEELIPTDTPFLKYIHNGEAVPLQDAWEPGYETGVFLCFIQHVQFAQTHGQAYVSDFQGAGNLLTDPQIMSHPDLAQSADGKVNMFGEGNVDTAFYDFTKQHKCNEYCTYFELEEFAD</sequence>
<reference evidence="6 7" key="1">
    <citation type="submission" date="2019-12" db="EMBL/GenBank/DDBJ databases">
        <authorList>
            <person name="Floudas D."/>
            <person name="Bentzer J."/>
            <person name="Ahren D."/>
            <person name="Johansson T."/>
            <person name="Persson P."/>
            <person name="Tunlid A."/>
        </authorList>
    </citation>
    <scope>NUCLEOTIDE SEQUENCE [LARGE SCALE GENOMIC DNA]</scope>
    <source>
        <strain evidence="6 7">CBS 102.39</strain>
    </source>
</reference>
<dbReference type="EMBL" id="JAACJL010000046">
    <property type="protein sequence ID" value="KAF4613354.1"/>
    <property type="molecule type" value="Genomic_DNA"/>
</dbReference>
<proteinExistence type="predicted"/>
<evidence type="ECO:0000259" key="5">
    <source>
        <dbReference type="PROSITE" id="PS51158"/>
    </source>
</evidence>
<feature type="compositionally biased region" description="Polar residues" evidence="4">
    <location>
        <begin position="400"/>
        <end position="412"/>
    </location>
</feature>
<dbReference type="Gene3D" id="3.20.200.10">
    <property type="entry name" value="MHCK/EF2 kinase"/>
    <property type="match status" value="1"/>
</dbReference>
<evidence type="ECO:0000256" key="3">
    <source>
        <dbReference type="ARBA" id="ARBA00022777"/>
    </source>
</evidence>
<feature type="region of interest" description="Disordered" evidence="4">
    <location>
        <begin position="343"/>
        <end position="413"/>
    </location>
</feature>
<dbReference type="Proteomes" id="UP000521872">
    <property type="component" value="Unassembled WGS sequence"/>
</dbReference>
<dbReference type="InterPro" id="IPR011009">
    <property type="entry name" value="Kinase-like_dom_sf"/>
</dbReference>
<organism evidence="6 7">
    <name type="scientific">Agrocybe pediades</name>
    <dbReference type="NCBI Taxonomy" id="84607"/>
    <lineage>
        <taxon>Eukaryota</taxon>
        <taxon>Fungi</taxon>
        <taxon>Dikarya</taxon>
        <taxon>Basidiomycota</taxon>
        <taxon>Agaricomycotina</taxon>
        <taxon>Agaricomycetes</taxon>
        <taxon>Agaricomycetidae</taxon>
        <taxon>Agaricales</taxon>
        <taxon>Agaricineae</taxon>
        <taxon>Strophariaceae</taxon>
        <taxon>Agrocybe</taxon>
    </lineage>
</organism>
<dbReference type="SUPFAM" id="SSF56112">
    <property type="entry name" value="Protein kinase-like (PK-like)"/>
    <property type="match status" value="1"/>
</dbReference>
<feature type="domain" description="Alpha-type protein kinase" evidence="5">
    <location>
        <begin position="448"/>
        <end position="737"/>
    </location>
</feature>
<comment type="caution">
    <text evidence="6">The sequence shown here is derived from an EMBL/GenBank/DDBJ whole genome shotgun (WGS) entry which is preliminary data.</text>
</comment>
<accession>A0A8H4QLM9</accession>
<dbReference type="GO" id="GO:0005524">
    <property type="term" value="F:ATP binding"/>
    <property type="evidence" value="ECO:0007669"/>
    <property type="project" value="InterPro"/>
</dbReference>
<feature type="compositionally biased region" description="Polar residues" evidence="4">
    <location>
        <begin position="69"/>
        <end position="86"/>
    </location>
</feature>
<evidence type="ECO:0000256" key="2">
    <source>
        <dbReference type="ARBA" id="ARBA00022679"/>
    </source>
</evidence>
<keyword evidence="1" id="KW-0723">Serine/threonine-protein kinase</keyword>
<gene>
    <name evidence="6" type="ORF">D9613_010866</name>
</gene>
<evidence type="ECO:0000256" key="1">
    <source>
        <dbReference type="ARBA" id="ARBA00022527"/>
    </source>
</evidence>